<gene>
    <name evidence="2" type="ORF">SAMN05444128_1284</name>
</gene>
<dbReference type="InterPro" id="IPR016181">
    <property type="entry name" value="Acyl_CoA_acyltransferase"/>
</dbReference>
<evidence type="ECO:0000259" key="1">
    <source>
        <dbReference type="Pfam" id="PF00583"/>
    </source>
</evidence>
<dbReference type="Pfam" id="PF00583">
    <property type="entry name" value="Acetyltransf_1"/>
    <property type="match status" value="1"/>
</dbReference>
<dbReference type="EMBL" id="FTPP01000001">
    <property type="protein sequence ID" value="SIT83584.1"/>
    <property type="molecule type" value="Genomic_DNA"/>
</dbReference>
<protein>
    <recommendedName>
        <fullName evidence="1">N-acetyltransferase domain-containing protein</fullName>
    </recommendedName>
</protein>
<keyword evidence="3" id="KW-1185">Reference proteome</keyword>
<dbReference type="STRING" id="1317125.SAMN05444128_1284"/>
<dbReference type="Proteomes" id="UP000187181">
    <property type="component" value="Unassembled WGS sequence"/>
</dbReference>
<organism evidence="2 3">
    <name type="scientific">Pontibacter indicus</name>
    <dbReference type="NCBI Taxonomy" id="1317125"/>
    <lineage>
        <taxon>Bacteria</taxon>
        <taxon>Pseudomonadati</taxon>
        <taxon>Bacteroidota</taxon>
        <taxon>Cytophagia</taxon>
        <taxon>Cytophagales</taxon>
        <taxon>Hymenobacteraceae</taxon>
        <taxon>Pontibacter</taxon>
    </lineage>
</organism>
<evidence type="ECO:0000313" key="2">
    <source>
        <dbReference type="EMBL" id="SIT83584.1"/>
    </source>
</evidence>
<dbReference type="GO" id="GO:0016747">
    <property type="term" value="F:acyltransferase activity, transferring groups other than amino-acyl groups"/>
    <property type="evidence" value="ECO:0007669"/>
    <property type="project" value="InterPro"/>
</dbReference>
<proteinExistence type="predicted"/>
<reference evidence="3" key="1">
    <citation type="submission" date="2017-01" db="EMBL/GenBank/DDBJ databases">
        <authorList>
            <person name="Varghese N."/>
            <person name="Submissions S."/>
        </authorList>
    </citation>
    <scope>NUCLEOTIDE SEQUENCE [LARGE SCALE GENOMIC DNA]</scope>
    <source>
        <strain evidence="3">LP100</strain>
    </source>
</reference>
<evidence type="ECO:0000313" key="3">
    <source>
        <dbReference type="Proteomes" id="UP000187181"/>
    </source>
</evidence>
<feature type="domain" description="N-acetyltransferase" evidence="1">
    <location>
        <begin position="132"/>
        <end position="240"/>
    </location>
</feature>
<dbReference type="InterPro" id="IPR000182">
    <property type="entry name" value="GNAT_dom"/>
</dbReference>
<accession>A0A1R3WZE9</accession>
<dbReference type="SUPFAM" id="SSF55729">
    <property type="entry name" value="Acyl-CoA N-acyltransferases (Nat)"/>
    <property type="match status" value="1"/>
</dbReference>
<dbReference type="AlphaFoldDB" id="A0A1R3WZE9"/>
<name>A0A1R3WZE9_9BACT</name>
<sequence>MILSLDTTPFTHNEDNVLQWDAHVKSLVRQDFPESTSYINDVLEQGYANVQKLSEYLLFSDCKFHIDTNRSSHLYQFQSKKALNAKKVLFYKTLNSYNSHSIPNHNVNTLINGTVRDIYSNIEKPFLKAIKYDYPEFDRWFNKTLDQNRKCYFYEKDSDIAALLIYNIEAPKDHQLDHISDKALKLCTFKVSNEVKGYKLGESFIRESFKIAVKNNLDYIYLTVFPKHESLISLLTKHGFVNHSKNKKGELVYIRHLMSLPTTYNINLFTSSNGCFNIY</sequence>
<dbReference type="Gene3D" id="3.40.630.30">
    <property type="match status" value="1"/>
</dbReference>